<evidence type="ECO:0000256" key="2">
    <source>
        <dbReference type="ARBA" id="ARBA00022448"/>
    </source>
</evidence>
<organism evidence="11 12">
    <name type="scientific">Methanoculleus bourgensis</name>
    <dbReference type="NCBI Taxonomy" id="83986"/>
    <lineage>
        <taxon>Archaea</taxon>
        <taxon>Methanobacteriati</taxon>
        <taxon>Methanobacteriota</taxon>
        <taxon>Stenosarchaea group</taxon>
        <taxon>Methanomicrobia</taxon>
        <taxon>Methanomicrobiales</taxon>
        <taxon>Methanomicrobiaceae</taxon>
        <taxon>Methanoculleus</taxon>
    </lineage>
</organism>
<dbReference type="Gene3D" id="3.40.50.300">
    <property type="entry name" value="P-loop containing nucleotide triphosphate hydrolases"/>
    <property type="match status" value="1"/>
</dbReference>
<dbReference type="PANTHER" id="PTHR42734">
    <property type="entry name" value="METAL TRANSPORT SYSTEM ATP-BINDING PROTEIN TM_0124-RELATED"/>
    <property type="match status" value="1"/>
</dbReference>
<gene>
    <name evidence="11" type="ORF">MMAB1_3337</name>
</gene>
<evidence type="ECO:0000256" key="9">
    <source>
        <dbReference type="ARBA" id="ARBA00077139"/>
    </source>
</evidence>
<dbReference type="PROSITE" id="PS00211">
    <property type="entry name" value="ABC_TRANSPORTER_1"/>
    <property type="match status" value="1"/>
</dbReference>
<protein>
    <recommendedName>
        <fullName evidence="8">Cobalamin import ATP-binding protein BtuD</fullName>
        <ecNumber evidence="7">7.6.2.8</ecNumber>
    </recommendedName>
    <alternativeName>
        <fullName evidence="9">Vitamin B12-transporting ATPase</fullName>
    </alternativeName>
</protein>
<dbReference type="InterPro" id="IPR050153">
    <property type="entry name" value="Metal_Ion_Import_ABC"/>
</dbReference>
<dbReference type="CDD" id="cd03214">
    <property type="entry name" value="ABC_Iron-Siderophores_B12_Hemin"/>
    <property type="match status" value="1"/>
</dbReference>
<comment type="similarity">
    <text evidence="1">Belongs to the ABC transporter superfamily.</text>
</comment>
<dbReference type="RefSeq" id="WP_062265984.1">
    <property type="nucleotide sequence ID" value="NZ_LT158599.1"/>
</dbReference>
<dbReference type="InterPro" id="IPR027417">
    <property type="entry name" value="P-loop_NTPase"/>
</dbReference>
<evidence type="ECO:0000313" key="12">
    <source>
        <dbReference type="Proteomes" id="UP000069850"/>
    </source>
</evidence>
<comment type="function">
    <text evidence="6">Required for corrinoid utilization. Probably part of the ABC transporter complex BtuCDF involved in cobalamin (vitamin B12) import. Probably responsible for energy coupling to the transport system.</text>
</comment>
<dbReference type="SMART" id="SM00382">
    <property type="entry name" value="AAA"/>
    <property type="match status" value="1"/>
</dbReference>
<evidence type="ECO:0000313" key="11">
    <source>
        <dbReference type="EMBL" id="CVK34550.1"/>
    </source>
</evidence>
<feature type="domain" description="ABC transporter" evidence="10">
    <location>
        <begin position="3"/>
        <end position="236"/>
    </location>
</feature>
<evidence type="ECO:0000256" key="4">
    <source>
        <dbReference type="ARBA" id="ARBA00022840"/>
    </source>
</evidence>
<dbReference type="Proteomes" id="UP000069850">
    <property type="component" value="Chromosome 1"/>
</dbReference>
<dbReference type="AlphaFoldDB" id="A0A110BK27"/>
<accession>A0A110BK27</accession>
<dbReference type="KEGG" id="mema:MMAB1_3337"/>
<dbReference type="GO" id="GO:0015420">
    <property type="term" value="F:ABC-type vitamin B12 transporter activity"/>
    <property type="evidence" value="ECO:0007669"/>
    <property type="project" value="UniProtKB-EC"/>
</dbReference>
<evidence type="ECO:0000256" key="7">
    <source>
        <dbReference type="ARBA" id="ARBA00066387"/>
    </source>
</evidence>
<sequence>MILDVDGVAFTYRSTPVIREITFGIRPHQILAILGPNGVGKTTLLKCMNAILRPKTGSIIVEDLDLLTADRMEIARRMGYVPQRSEAGRMTAFDAILLGRRPHIQWNVSEADLRTVEAAIRMLHLEDLSLRYIDEMSGGELQKVSIARALVQEPRVLLLDEPTSSLDLRNQIDILEIVRSVVAAHDVAAVMTMHDLNMALRYADRFIFLKDGVIHAAGGPEVVTAETIEAVYGVPVAVERYNGFHVVVPLTPERA</sequence>
<dbReference type="InterPro" id="IPR003439">
    <property type="entry name" value="ABC_transporter-like_ATP-bd"/>
</dbReference>
<keyword evidence="3" id="KW-0547">Nucleotide-binding</keyword>
<dbReference type="EMBL" id="LT158599">
    <property type="protein sequence ID" value="CVK34550.1"/>
    <property type="molecule type" value="Genomic_DNA"/>
</dbReference>
<dbReference type="GeneID" id="27138732"/>
<dbReference type="OrthoDB" id="24644at2157"/>
<dbReference type="Pfam" id="PF00005">
    <property type="entry name" value="ABC_tran"/>
    <property type="match status" value="1"/>
</dbReference>
<dbReference type="SUPFAM" id="SSF52540">
    <property type="entry name" value="P-loop containing nucleoside triphosphate hydrolases"/>
    <property type="match status" value="1"/>
</dbReference>
<evidence type="ECO:0000256" key="6">
    <source>
        <dbReference type="ARBA" id="ARBA00058960"/>
    </source>
</evidence>
<dbReference type="PANTHER" id="PTHR42734:SF6">
    <property type="entry name" value="MOLYBDATE IMPORT ATP-BINDING PROTEIN MOLC"/>
    <property type="match status" value="1"/>
</dbReference>
<evidence type="ECO:0000256" key="1">
    <source>
        <dbReference type="ARBA" id="ARBA00005417"/>
    </source>
</evidence>
<keyword evidence="2" id="KW-0813">Transport</keyword>
<name>A0A110BK27_9EURY</name>
<dbReference type="GO" id="GO:0016887">
    <property type="term" value="F:ATP hydrolysis activity"/>
    <property type="evidence" value="ECO:0007669"/>
    <property type="project" value="InterPro"/>
</dbReference>
<dbReference type="FunFam" id="3.40.50.300:FF:000134">
    <property type="entry name" value="Iron-enterobactin ABC transporter ATP-binding protein"/>
    <property type="match status" value="1"/>
</dbReference>
<evidence type="ECO:0000256" key="3">
    <source>
        <dbReference type="ARBA" id="ARBA00022741"/>
    </source>
</evidence>
<dbReference type="InterPro" id="IPR003593">
    <property type="entry name" value="AAA+_ATPase"/>
</dbReference>
<reference evidence="11 12" key="1">
    <citation type="submission" date="2016-01" db="EMBL/GenBank/DDBJ databases">
        <authorList>
            <person name="Manzoor S."/>
        </authorList>
    </citation>
    <scope>NUCLEOTIDE SEQUENCE [LARGE SCALE GENOMIC DNA]</scope>
    <source>
        <strain evidence="11">Methanoculleus sp MAB1</strain>
    </source>
</reference>
<dbReference type="GO" id="GO:0005524">
    <property type="term" value="F:ATP binding"/>
    <property type="evidence" value="ECO:0007669"/>
    <property type="project" value="UniProtKB-KW"/>
</dbReference>
<evidence type="ECO:0000259" key="10">
    <source>
        <dbReference type="PROSITE" id="PS50893"/>
    </source>
</evidence>
<dbReference type="PROSITE" id="PS50893">
    <property type="entry name" value="ABC_TRANSPORTER_2"/>
    <property type="match status" value="1"/>
</dbReference>
<comment type="catalytic activity">
    <reaction evidence="5">
        <text>an R-cob(III)alamin(out) + ATP + H2O = an R-cob(III)alamin(in) + ADP + phosphate + H(+)</text>
        <dbReference type="Rhea" id="RHEA:17873"/>
        <dbReference type="ChEBI" id="CHEBI:15377"/>
        <dbReference type="ChEBI" id="CHEBI:15378"/>
        <dbReference type="ChEBI" id="CHEBI:30616"/>
        <dbReference type="ChEBI" id="CHEBI:43474"/>
        <dbReference type="ChEBI" id="CHEBI:140785"/>
        <dbReference type="ChEBI" id="CHEBI:456216"/>
        <dbReference type="EC" id="7.6.2.8"/>
    </reaction>
</comment>
<dbReference type="EC" id="7.6.2.8" evidence="7"/>
<proteinExistence type="inferred from homology"/>
<evidence type="ECO:0000256" key="8">
    <source>
        <dbReference type="ARBA" id="ARBA00073649"/>
    </source>
</evidence>
<evidence type="ECO:0000256" key="5">
    <source>
        <dbReference type="ARBA" id="ARBA00050590"/>
    </source>
</evidence>
<keyword evidence="4" id="KW-0067">ATP-binding</keyword>
<dbReference type="InterPro" id="IPR017871">
    <property type="entry name" value="ABC_transporter-like_CS"/>
</dbReference>